<gene>
    <name evidence="3" type="ORF">PRELSG_0108200</name>
</gene>
<dbReference type="RefSeq" id="XP_028531442.1">
    <property type="nucleotide sequence ID" value="XM_028678779.1"/>
</dbReference>
<evidence type="ECO:0000313" key="4">
    <source>
        <dbReference type="Proteomes" id="UP000220158"/>
    </source>
</evidence>
<keyword evidence="4" id="KW-1185">Reference proteome</keyword>
<dbReference type="VEuPathDB" id="PlasmoDB:PRELSG_0108200"/>
<dbReference type="OrthoDB" id="437309at2759"/>
<dbReference type="GeneID" id="39734332"/>
<sequence>MNYMHLKNLQTNYCRNKRSKYFQILHNSHKTETFFYVKKKNFSVLKISKNLDSYINNSNKKYIFTKYNFFSNDRKENVLNTNIENKNPPVIDNNIINEKDERKIIEDQYINQSNIDNITEKKKKKWSKLKIFAYSFNIVFFSYVIYKVYKNDMNLSKAEESIIKDFVKLFYSYEEKNSVKNSQFLTCLNESLNKQIAMYFIQLDTDKISGFLINDAVNFLSELNINENNEIVKKFIKKGNGKNMELKKLSGCSLQEFAELIESLILVNKAKNETSLYKKSSSLENEKKYFIDELQYYLDTIVNFVKTTSIFLYYKSKKKKPNEDIEQIDDLEKLILDKLTHYNEKYFDKKNLSLDYLLGKEELNYLRNNLSKKTEEKEILLVEKKILEEKIKILNNLQLKRNLTEAEIKRLQDLKVKLKNLKKTMRKEELKKYFFL</sequence>
<protein>
    <submittedName>
        <fullName evidence="3">Uncharacterized protein</fullName>
    </submittedName>
</protein>
<evidence type="ECO:0000256" key="2">
    <source>
        <dbReference type="SAM" id="Phobius"/>
    </source>
</evidence>
<feature type="coiled-coil region" evidence="1">
    <location>
        <begin position="370"/>
        <end position="431"/>
    </location>
</feature>
<dbReference type="KEGG" id="prel:PRELSG_0108200"/>
<dbReference type="AlphaFoldDB" id="A0A1J1H4A5"/>
<proteinExistence type="predicted"/>
<feature type="transmembrane region" description="Helical" evidence="2">
    <location>
        <begin position="131"/>
        <end position="149"/>
    </location>
</feature>
<organism evidence="3 4">
    <name type="scientific">Plasmodium relictum</name>
    <dbReference type="NCBI Taxonomy" id="85471"/>
    <lineage>
        <taxon>Eukaryota</taxon>
        <taxon>Sar</taxon>
        <taxon>Alveolata</taxon>
        <taxon>Apicomplexa</taxon>
        <taxon>Aconoidasida</taxon>
        <taxon>Haemosporida</taxon>
        <taxon>Plasmodiidae</taxon>
        <taxon>Plasmodium</taxon>
        <taxon>Plasmodium (Haemamoeba)</taxon>
    </lineage>
</organism>
<evidence type="ECO:0000313" key="3">
    <source>
        <dbReference type="EMBL" id="CRG98432.1"/>
    </source>
</evidence>
<keyword evidence="1" id="KW-0175">Coiled coil</keyword>
<keyword evidence="2" id="KW-0812">Transmembrane</keyword>
<keyword evidence="2" id="KW-1133">Transmembrane helix</keyword>
<evidence type="ECO:0000256" key="1">
    <source>
        <dbReference type="SAM" id="Coils"/>
    </source>
</evidence>
<dbReference type="Proteomes" id="UP000220158">
    <property type="component" value="Chromosome 1"/>
</dbReference>
<reference evidence="3 4" key="1">
    <citation type="submission" date="2015-04" db="EMBL/GenBank/DDBJ databases">
        <authorList>
            <consortium name="Pathogen Informatics"/>
        </authorList>
    </citation>
    <scope>NUCLEOTIDE SEQUENCE [LARGE SCALE GENOMIC DNA]</scope>
    <source>
        <strain evidence="3 4">SGS1</strain>
    </source>
</reference>
<keyword evidence="2" id="KW-0472">Membrane</keyword>
<name>A0A1J1H4A5_PLARL</name>
<accession>A0A1J1H4A5</accession>
<dbReference type="EMBL" id="LN835296">
    <property type="protein sequence ID" value="CRG98432.1"/>
    <property type="molecule type" value="Genomic_DNA"/>
</dbReference>